<dbReference type="Proteomes" id="UP000186817">
    <property type="component" value="Unassembled WGS sequence"/>
</dbReference>
<feature type="transmembrane region" description="Helical" evidence="2">
    <location>
        <begin position="371"/>
        <end position="397"/>
    </location>
</feature>
<proteinExistence type="predicted"/>
<dbReference type="EMBL" id="LSRX01000607">
    <property type="protein sequence ID" value="OLP92760.1"/>
    <property type="molecule type" value="Genomic_DNA"/>
</dbReference>
<keyword evidence="2" id="KW-0472">Membrane</keyword>
<protein>
    <submittedName>
        <fullName evidence="3">Uncharacterized protein</fullName>
    </submittedName>
</protein>
<feature type="transmembrane region" description="Helical" evidence="2">
    <location>
        <begin position="79"/>
        <end position="95"/>
    </location>
</feature>
<evidence type="ECO:0000313" key="4">
    <source>
        <dbReference type="Proteomes" id="UP000186817"/>
    </source>
</evidence>
<dbReference type="AlphaFoldDB" id="A0A1Q9DCH1"/>
<feature type="transmembrane region" description="Helical" evidence="2">
    <location>
        <begin position="244"/>
        <end position="266"/>
    </location>
</feature>
<keyword evidence="2" id="KW-0812">Transmembrane</keyword>
<comment type="caution">
    <text evidence="3">The sequence shown here is derived from an EMBL/GenBank/DDBJ whole genome shotgun (WGS) entry which is preliminary data.</text>
</comment>
<keyword evidence="4" id="KW-1185">Reference proteome</keyword>
<organism evidence="3 4">
    <name type="scientific">Symbiodinium microadriaticum</name>
    <name type="common">Dinoflagellate</name>
    <name type="synonym">Zooxanthella microadriatica</name>
    <dbReference type="NCBI Taxonomy" id="2951"/>
    <lineage>
        <taxon>Eukaryota</taxon>
        <taxon>Sar</taxon>
        <taxon>Alveolata</taxon>
        <taxon>Dinophyceae</taxon>
        <taxon>Suessiales</taxon>
        <taxon>Symbiodiniaceae</taxon>
        <taxon>Symbiodinium</taxon>
    </lineage>
</organism>
<feature type="region of interest" description="Disordered" evidence="1">
    <location>
        <begin position="1"/>
        <end position="37"/>
    </location>
</feature>
<dbReference type="PANTHER" id="PTHR43336:SF3">
    <property type="entry name" value="GUANYLATE CYCLASE DOMAIN-CONTAINING PROTEIN"/>
    <property type="match status" value="1"/>
</dbReference>
<evidence type="ECO:0000313" key="3">
    <source>
        <dbReference type="EMBL" id="OLP92760.1"/>
    </source>
</evidence>
<feature type="compositionally biased region" description="Basic and acidic residues" evidence="1">
    <location>
        <begin position="16"/>
        <end position="26"/>
    </location>
</feature>
<accession>A0A1Q9DCH1</accession>
<sequence length="566" mass="63205">MEVWTPQSSAGLRPMGLDRPKQDSGTKRSRARLSTAPLGDEPKAGMCNWCHHLRFALQGSDFYNSSFAWRVRQLMQSRCVSTIMMLALAVALVLPDLTKLLDVSQNVWPDCVLTMSMAMFICELVALSLTDANYLFSFFQCMDTVGTASMVFDISFLMGVDVAEPTLPDQDTAESRIMLLRASRAARVGARAGRLTRILRLCRCLIDLDDEDSSGKRRKIEQLEPKDEAQHPKRSIAKVISVKLGNLLATRVACLTIFLAMVMPLFDVMAFPQKDLSLDAWVGQVSYTNEHEEAATVSELRKMAKFFAHHSYGPFAACKGHLVQDKFVCSEWYEDWDQVNSAPVRNASAWMVRTPTFQVIFDMSRPVRVKAAVALLSMLFTVCIMLCFSIALSSVVTDLAVTPLERMLGTVREIAATVFRFSSIVIGQQEEEESQSETTDIDNAGEMILLEKESTSDVDSCPHMAGPSRKQVLEKLQQIQELKQEVTAPEESGNFPRATGLSDRCHVKFEDGHEIEVIVGTSEHIQQSLIESICRIVDAAYSGVGKHKRLDQYDAVDRCLAKTWKT</sequence>
<name>A0A1Q9DCH1_SYMMI</name>
<reference evidence="3 4" key="1">
    <citation type="submission" date="2016-02" db="EMBL/GenBank/DDBJ databases">
        <title>Genome analysis of coral dinoflagellate symbionts highlights evolutionary adaptations to a symbiotic lifestyle.</title>
        <authorList>
            <person name="Aranda M."/>
            <person name="Li Y."/>
            <person name="Liew Y.J."/>
            <person name="Baumgarten S."/>
            <person name="Simakov O."/>
            <person name="Wilson M."/>
            <person name="Piel J."/>
            <person name="Ashoor H."/>
            <person name="Bougouffa S."/>
            <person name="Bajic V.B."/>
            <person name="Ryu T."/>
            <person name="Ravasi T."/>
            <person name="Bayer T."/>
            <person name="Micklem G."/>
            <person name="Kim H."/>
            <person name="Bhak J."/>
            <person name="Lajeunesse T.C."/>
            <person name="Voolstra C.R."/>
        </authorList>
    </citation>
    <scope>NUCLEOTIDE SEQUENCE [LARGE SCALE GENOMIC DNA]</scope>
    <source>
        <strain evidence="3 4">CCMP2467</strain>
    </source>
</reference>
<evidence type="ECO:0000256" key="2">
    <source>
        <dbReference type="SAM" id="Phobius"/>
    </source>
</evidence>
<feature type="compositionally biased region" description="Polar residues" evidence="1">
    <location>
        <begin position="1"/>
        <end position="10"/>
    </location>
</feature>
<dbReference type="PANTHER" id="PTHR43336">
    <property type="entry name" value="OXYGEN SENSOR HISTIDINE KINASE RESPONSE REGULATOR DEVS/DOSS"/>
    <property type="match status" value="1"/>
</dbReference>
<gene>
    <name evidence="3" type="ORF">AK812_SmicGene25375</name>
</gene>
<evidence type="ECO:0000256" key="1">
    <source>
        <dbReference type="SAM" id="MobiDB-lite"/>
    </source>
</evidence>
<dbReference type="OrthoDB" id="189220at2759"/>
<keyword evidence="2" id="KW-1133">Transmembrane helix</keyword>
<feature type="transmembrane region" description="Helical" evidence="2">
    <location>
        <begin position="107"/>
        <end position="129"/>
    </location>
</feature>